<evidence type="ECO:0000313" key="2">
    <source>
        <dbReference type="EMBL" id="MBN8745465.1"/>
    </source>
</evidence>
<sequence length="447" mass="49487">MQEPLRRPGDTVSVDTGDERLRSLRRMQGLALGLLGLALIGLMTAHLMGAQGVWGWVRAFCEAAAVGALADWFAVVALFRHPLGQRWIPHTAIIPSNKERIADNLAVFVRDKFLAPRTLLEKLQVFDPASRLAHWLTDPDRIEALVRQVKAFGLEALDWLDDDRLQQALRQMLLDTLHRWDAATSAGQVLTLLTRDGRHQALLDEALARLGDFLGQDEVKKRVSALMVKYARQEYPTLTTLVNTVSSVESIGDSLAERLAKALMQELQEVLQQPEHPVRQAYGEKVEAFIAGLRTDPALQQRVQDIKAQLLDHPGVHTYVDGLVGEVKAWLRRDLQSEHSALTAHLRSALDNLGSRLAADPALRDSLNTHIVGAASRLVAELRDGVATHIAQTVKSWDNATLVREMELSVGKDLQYIRLNGTLVGGLMGLLLYALGLALPLLLSSWH</sequence>
<reference evidence="2" key="1">
    <citation type="submission" date="2021-02" db="EMBL/GenBank/DDBJ databases">
        <title>Thiocyanate and organic carbon inputs drive convergent selection for specific autotrophic Afipia and Thiobacillus strains within complex microbiomes.</title>
        <authorList>
            <person name="Huddy R.J."/>
            <person name="Sachdeva R."/>
            <person name="Kadzinga F."/>
            <person name="Kantor R.S."/>
            <person name="Harrison S.T.L."/>
            <person name="Banfield J.F."/>
        </authorList>
    </citation>
    <scope>NUCLEOTIDE SEQUENCE</scope>
    <source>
        <strain evidence="2">SCN18_13_7_16_R3_B_64_19</strain>
    </source>
</reference>
<accession>A0A8I1MYN7</accession>
<protein>
    <submittedName>
        <fullName evidence="2">DUF445 domain-containing protein</fullName>
    </submittedName>
</protein>
<proteinExistence type="predicted"/>
<feature type="transmembrane region" description="Helical" evidence="1">
    <location>
        <begin position="30"/>
        <end position="50"/>
    </location>
</feature>
<feature type="transmembrane region" description="Helical" evidence="1">
    <location>
        <begin position="422"/>
        <end position="443"/>
    </location>
</feature>
<keyword evidence="1" id="KW-0472">Membrane</keyword>
<dbReference type="PANTHER" id="PTHR38442">
    <property type="entry name" value="INNER MEMBRANE PROTEIN-RELATED"/>
    <property type="match status" value="1"/>
</dbReference>
<dbReference type="EMBL" id="JAFKMR010000031">
    <property type="protein sequence ID" value="MBN8745465.1"/>
    <property type="molecule type" value="Genomic_DNA"/>
</dbReference>
<keyword evidence="1" id="KW-1133">Transmembrane helix</keyword>
<dbReference type="GO" id="GO:0005886">
    <property type="term" value="C:plasma membrane"/>
    <property type="evidence" value="ECO:0007669"/>
    <property type="project" value="TreeGrafter"/>
</dbReference>
<name>A0A8I1MYN7_THIA3</name>
<evidence type="ECO:0000256" key="1">
    <source>
        <dbReference type="SAM" id="Phobius"/>
    </source>
</evidence>
<comment type="caution">
    <text evidence="2">The sequence shown here is derived from an EMBL/GenBank/DDBJ whole genome shotgun (WGS) entry which is preliminary data.</text>
</comment>
<evidence type="ECO:0000313" key="3">
    <source>
        <dbReference type="Proteomes" id="UP000664800"/>
    </source>
</evidence>
<dbReference type="PANTHER" id="PTHR38442:SF1">
    <property type="entry name" value="INNER MEMBRANE PROTEIN"/>
    <property type="match status" value="1"/>
</dbReference>
<dbReference type="InterPro" id="IPR007383">
    <property type="entry name" value="DUF445"/>
</dbReference>
<dbReference type="AlphaFoldDB" id="A0A8I1MYN7"/>
<feature type="transmembrane region" description="Helical" evidence="1">
    <location>
        <begin position="56"/>
        <end position="79"/>
    </location>
</feature>
<dbReference type="Pfam" id="PF04286">
    <property type="entry name" value="DUF445"/>
    <property type="match status" value="1"/>
</dbReference>
<keyword evidence="1" id="KW-0812">Transmembrane</keyword>
<organism evidence="2 3">
    <name type="scientific">Thiomonas arsenitoxydans (strain DSM 22701 / CIP 110005 / 3As)</name>
    <dbReference type="NCBI Taxonomy" id="426114"/>
    <lineage>
        <taxon>Bacteria</taxon>
        <taxon>Pseudomonadati</taxon>
        <taxon>Pseudomonadota</taxon>
        <taxon>Betaproteobacteria</taxon>
        <taxon>Burkholderiales</taxon>
        <taxon>Thiomonas</taxon>
    </lineage>
</organism>
<dbReference type="Proteomes" id="UP000664800">
    <property type="component" value="Unassembled WGS sequence"/>
</dbReference>
<gene>
    <name evidence="2" type="ORF">J0I24_14360</name>
</gene>
<dbReference type="RefSeq" id="WP_423837860.1">
    <property type="nucleotide sequence ID" value="NZ_JAFKMR010000031.1"/>
</dbReference>